<protein>
    <submittedName>
        <fullName evidence="1">Uncharacterized protein</fullName>
    </submittedName>
</protein>
<name>A0A934R5A6_9BACT</name>
<dbReference type="RefSeq" id="WP_200351429.1">
    <property type="nucleotide sequence ID" value="NZ_BAABHZ010000006.1"/>
</dbReference>
<sequence>MKAQDRLTAVDLRDLSEAEHAALRQAAITANLSLPEFLGQLVAKTSKRLLGRKPKATV</sequence>
<reference evidence="1" key="1">
    <citation type="submission" date="2021-01" db="EMBL/GenBank/DDBJ databases">
        <title>Modified the classification status of verrucomicrobia.</title>
        <authorList>
            <person name="Feng X."/>
        </authorList>
    </citation>
    <scope>NUCLEOTIDE SEQUENCE</scope>
    <source>
        <strain evidence="1">JCM 18052</strain>
    </source>
</reference>
<evidence type="ECO:0000313" key="2">
    <source>
        <dbReference type="Proteomes" id="UP000600139"/>
    </source>
</evidence>
<accession>A0A934R5A6</accession>
<proteinExistence type="predicted"/>
<gene>
    <name evidence="1" type="ORF">JIN84_12795</name>
</gene>
<dbReference type="AlphaFoldDB" id="A0A934R5A6"/>
<evidence type="ECO:0000313" key="1">
    <source>
        <dbReference type="EMBL" id="MBK1816496.1"/>
    </source>
</evidence>
<comment type="caution">
    <text evidence="1">The sequence shown here is derived from an EMBL/GenBank/DDBJ whole genome shotgun (WGS) entry which is preliminary data.</text>
</comment>
<organism evidence="1 2">
    <name type="scientific">Luteolibacter yonseiensis</name>
    <dbReference type="NCBI Taxonomy" id="1144680"/>
    <lineage>
        <taxon>Bacteria</taxon>
        <taxon>Pseudomonadati</taxon>
        <taxon>Verrucomicrobiota</taxon>
        <taxon>Verrucomicrobiia</taxon>
        <taxon>Verrucomicrobiales</taxon>
        <taxon>Verrucomicrobiaceae</taxon>
        <taxon>Luteolibacter</taxon>
    </lineage>
</organism>
<keyword evidence="2" id="KW-1185">Reference proteome</keyword>
<dbReference type="EMBL" id="JAENIK010000011">
    <property type="protein sequence ID" value="MBK1816496.1"/>
    <property type="molecule type" value="Genomic_DNA"/>
</dbReference>
<dbReference type="Proteomes" id="UP000600139">
    <property type="component" value="Unassembled WGS sequence"/>
</dbReference>